<dbReference type="AlphaFoldDB" id="A0A0F8ZQU0"/>
<dbReference type="Gene3D" id="3.90.76.10">
    <property type="entry name" value="Dipeptide-binding Protein, Domain 1"/>
    <property type="match status" value="1"/>
</dbReference>
<gene>
    <name evidence="1" type="ORF">LCGC14_2665010</name>
</gene>
<reference evidence="1" key="1">
    <citation type="journal article" date="2015" name="Nature">
        <title>Complex archaea that bridge the gap between prokaryotes and eukaryotes.</title>
        <authorList>
            <person name="Spang A."/>
            <person name="Saw J.H."/>
            <person name="Jorgensen S.L."/>
            <person name="Zaremba-Niedzwiedzka K."/>
            <person name="Martijn J."/>
            <person name="Lind A.E."/>
            <person name="van Eijk R."/>
            <person name="Schleper C."/>
            <person name="Guy L."/>
            <person name="Ettema T.J."/>
        </authorList>
    </citation>
    <scope>NUCLEOTIDE SEQUENCE</scope>
</reference>
<comment type="caution">
    <text evidence="1">The sequence shown here is derived from an EMBL/GenBank/DDBJ whole genome shotgun (WGS) entry which is preliminary data.</text>
</comment>
<accession>A0A0F8ZQU0</accession>
<protein>
    <recommendedName>
        <fullName evidence="2">Class I SAM-dependent methyltransferase</fullName>
    </recommendedName>
</protein>
<evidence type="ECO:0008006" key="2">
    <source>
        <dbReference type="Google" id="ProtNLM"/>
    </source>
</evidence>
<name>A0A0F8ZQU0_9ZZZZ</name>
<sequence>MRENNIKGWMSEKELEFLHDSAKDLDVVELGSYLGRSTVALAESAKTVSAVDHWNWKGDGLLMDGTEYDKFRENIDEYDNIAIYQMSTLEAAKAMIWKPDMVFIDADHSYEAVKADIETWLPKTKQLICGHDYDFDEVKLKPLLAESYEVSDDGLEISFRIRDDVHFSDRHPIIFLGHSLDPPPVPPCVRLGGQTLPPGK</sequence>
<dbReference type="Pfam" id="PF13578">
    <property type="entry name" value="Methyltransf_24"/>
    <property type="match status" value="1"/>
</dbReference>
<dbReference type="Gene3D" id="3.40.50.150">
    <property type="entry name" value="Vaccinia Virus protein VP39"/>
    <property type="match status" value="1"/>
</dbReference>
<organism evidence="1">
    <name type="scientific">marine sediment metagenome</name>
    <dbReference type="NCBI Taxonomy" id="412755"/>
    <lineage>
        <taxon>unclassified sequences</taxon>
        <taxon>metagenomes</taxon>
        <taxon>ecological metagenomes</taxon>
    </lineage>
</organism>
<dbReference type="SUPFAM" id="SSF53335">
    <property type="entry name" value="S-adenosyl-L-methionine-dependent methyltransferases"/>
    <property type="match status" value="1"/>
</dbReference>
<proteinExistence type="predicted"/>
<dbReference type="EMBL" id="LAZR01046578">
    <property type="protein sequence ID" value="KKK96213.1"/>
    <property type="molecule type" value="Genomic_DNA"/>
</dbReference>
<dbReference type="SUPFAM" id="SSF53850">
    <property type="entry name" value="Periplasmic binding protein-like II"/>
    <property type="match status" value="1"/>
</dbReference>
<dbReference type="InterPro" id="IPR029063">
    <property type="entry name" value="SAM-dependent_MTases_sf"/>
</dbReference>
<evidence type="ECO:0000313" key="1">
    <source>
        <dbReference type="EMBL" id="KKK96213.1"/>
    </source>
</evidence>